<accession>A0ACB8FDD0</accession>
<comment type="caution">
    <text evidence="1">The sequence shown here is derived from an EMBL/GenBank/DDBJ whole genome shotgun (WGS) entry which is preliminary data.</text>
</comment>
<keyword evidence="2" id="KW-1185">Reference proteome</keyword>
<sequence>MGDPVVEVIESLGIIIYKALDYGLKENEERELSPPLEQLIDHMTNTVEADGSKDEGYEALDEGVEDENDKEDVEVIQSYRDVMKV</sequence>
<dbReference type="Proteomes" id="UP000827872">
    <property type="component" value="Linkage Group LG09"/>
</dbReference>
<evidence type="ECO:0000313" key="2">
    <source>
        <dbReference type="Proteomes" id="UP000827872"/>
    </source>
</evidence>
<proteinExistence type="predicted"/>
<organism evidence="1 2">
    <name type="scientific">Sphaerodactylus townsendi</name>
    <dbReference type="NCBI Taxonomy" id="933632"/>
    <lineage>
        <taxon>Eukaryota</taxon>
        <taxon>Metazoa</taxon>
        <taxon>Chordata</taxon>
        <taxon>Craniata</taxon>
        <taxon>Vertebrata</taxon>
        <taxon>Euteleostomi</taxon>
        <taxon>Lepidosauria</taxon>
        <taxon>Squamata</taxon>
        <taxon>Bifurcata</taxon>
        <taxon>Gekkota</taxon>
        <taxon>Sphaerodactylidae</taxon>
        <taxon>Sphaerodactylus</taxon>
    </lineage>
</organism>
<name>A0ACB8FDD0_9SAUR</name>
<gene>
    <name evidence="1" type="primary">SPIRE1_2</name>
    <name evidence="1" type="ORF">K3G42_015441</name>
</gene>
<protein>
    <submittedName>
        <fullName evidence="1">Protein spire 1</fullName>
    </submittedName>
</protein>
<dbReference type="EMBL" id="CM037622">
    <property type="protein sequence ID" value="KAH8003217.1"/>
    <property type="molecule type" value="Genomic_DNA"/>
</dbReference>
<evidence type="ECO:0000313" key="1">
    <source>
        <dbReference type="EMBL" id="KAH8003217.1"/>
    </source>
</evidence>
<reference evidence="1" key="1">
    <citation type="submission" date="2021-08" db="EMBL/GenBank/DDBJ databases">
        <title>The first chromosome-level gecko genome reveals the dynamic sex chromosomes of Neotropical dwarf geckos (Sphaerodactylidae: Sphaerodactylus).</title>
        <authorList>
            <person name="Pinto B.J."/>
            <person name="Keating S.E."/>
            <person name="Gamble T."/>
        </authorList>
    </citation>
    <scope>NUCLEOTIDE SEQUENCE</scope>
    <source>
        <strain evidence="1">TG3544</strain>
    </source>
</reference>